<reference evidence="2" key="1">
    <citation type="submission" date="2015-12" db="EMBL/GenBank/DDBJ databases">
        <title>Complete genome sequences of two moderately thermophilic Paenibacillus species.</title>
        <authorList>
            <person name="Butler R.III."/>
            <person name="Wang J."/>
            <person name="Stark B.C."/>
            <person name="Pombert J.-F."/>
        </authorList>
    </citation>
    <scope>NUCLEOTIDE SEQUENCE [LARGE SCALE GENOMIC DNA]</scope>
    <source>
        <strain evidence="2">32O-Y</strain>
    </source>
</reference>
<dbReference type="Proteomes" id="UP000061660">
    <property type="component" value="Chromosome"/>
</dbReference>
<dbReference type="AlphaFoldDB" id="A0A0U2VF82"/>
<dbReference type="PATRIC" id="fig|162209.4.peg.1913"/>
<accession>A0A0U2VF82</accession>
<organism evidence="1 2">
    <name type="scientific">Paenibacillus naphthalenovorans</name>
    <dbReference type="NCBI Taxonomy" id="162209"/>
    <lineage>
        <taxon>Bacteria</taxon>
        <taxon>Bacillati</taxon>
        <taxon>Bacillota</taxon>
        <taxon>Bacilli</taxon>
        <taxon>Bacillales</taxon>
        <taxon>Paenibacillaceae</taxon>
        <taxon>Paenibacillus</taxon>
    </lineage>
</organism>
<gene>
    <name evidence="1" type="ORF">IJ22_18050</name>
</gene>
<dbReference type="EMBL" id="CP013652">
    <property type="protein sequence ID" value="ALS22179.1"/>
    <property type="molecule type" value="Genomic_DNA"/>
</dbReference>
<dbReference type="KEGG" id="pnp:IJ22_18050"/>
<evidence type="ECO:0000313" key="2">
    <source>
        <dbReference type="Proteomes" id="UP000061660"/>
    </source>
</evidence>
<keyword evidence="2" id="KW-1185">Reference proteome</keyword>
<name>A0A0U2VF82_9BACL</name>
<evidence type="ECO:0000313" key="1">
    <source>
        <dbReference type="EMBL" id="ALS22179.1"/>
    </source>
</evidence>
<dbReference type="RefSeq" id="WP_062408496.1">
    <property type="nucleotide sequence ID" value="NZ_CP013652.1"/>
</dbReference>
<sequence length="82" mass="9692">MRDIIIETAKKNTEINSANAADLHLLKLKSIKDLDCVKDLMCEWAAESLDDKENRKWIRQDIKDGITFIFWYDQEGKLEYSR</sequence>
<reference evidence="1 2" key="2">
    <citation type="journal article" date="2016" name="Genome Announc.">
        <title>Complete Genome Sequences of Two Interactive Moderate Thermophiles, Paenibacillus napthalenovorans 32O-Y and Paenibacillus sp. 32O-W.</title>
        <authorList>
            <person name="Butler R.R.III."/>
            <person name="Wang J."/>
            <person name="Stark B.C."/>
            <person name="Pombert J.F."/>
        </authorList>
    </citation>
    <scope>NUCLEOTIDE SEQUENCE [LARGE SCALE GENOMIC DNA]</scope>
    <source>
        <strain evidence="1 2">32O-Y</strain>
    </source>
</reference>
<proteinExistence type="predicted"/>
<dbReference type="STRING" id="162209.IJ22_18050"/>
<protein>
    <submittedName>
        <fullName evidence="1">Uncharacterized protein</fullName>
    </submittedName>
</protein>